<accession>A0ACB7TN24</accession>
<keyword evidence="2" id="KW-1185">Reference proteome</keyword>
<protein>
    <submittedName>
        <fullName evidence="1">Uncharacterized protein</fullName>
    </submittedName>
</protein>
<organism evidence="1 2">
    <name type="scientific">Hyalomma asiaticum</name>
    <name type="common">Tick</name>
    <dbReference type="NCBI Taxonomy" id="266040"/>
    <lineage>
        <taxon>Eukaryota</taxon>
        <taxon>Metazoa</taxon>
        <taxon>Ecdysozoa</taxon>
        <taxon>Arthropoda</taxon>
        <taxon>Chelicerata</taxon>
        <taxon>Arachnida</taxon>
        <taxon>Acari</taxon>
        <taxon>Parasitiformes</taxon>
        <taxon>Ixodida</taxon>
        <taxon>Ixodoidea</taxon>
        <taxon>Ixodidae</taxon>
        <taxon>Hyalomminae</taxon>
        <taxon>Hyalomma</taxon>
    </lineage>
</organism>
<sequence length="164" mass="18028">MQPVSLDIRVALAALLALALGQRISPRVFGHHRCEPLTIPLCAGLGYNMTVTPNHLGQPQEDAGLESYQFYPLIAIKCSPDMQSFLCSVYAPACPIPQDYPIPPCRSLCLSAREGCEPIMMRFGFNWPEHFDCDKFPEVGSSERCVSGNATERLINETSQSPAV</sequence>
<dbReference type="Proteomes" id="UP000821845">
    <property type="component" value="Chromosome 1"/>
</dbReference>
<evidence type="ECO:0000313" key="2">
    <source>
        <dbReference type="Proteomes" id="UP000821845"/>
    </source>
</evidence>
<gene>
    <name evidence="1" type="ORF">HPB50_024507</name>
</gene>
<proteinExistence type="predicted"/>
<comment type="caution">
    <text evidence="1">The sequence shown here is derived from an EMBL/GenBank/DDBJ whole genome shotgun (WGS) entry which is preliminary data.</text>
</comment>
<evidence type="ECO:0000313" key="1">
    <source>
        <dbReference type="EMBL" id="KAH6948440.1"/>
    </source>
</evidence>
<name>A0ACB7TN24_HYAAI</name>
<reference evidence="1" key="1">
    <citation type="submission" date="2020-05" db="EMBL/GenBank/DDBJ databases">
        <title>Large-scale comparative analyses of tick genomes elucidate their genetic diversity and vector capacities.</title>
        <authorList>
            <person name="Jia N."/>
            <person name="Wang J."/>
            <person name="Shi W."/>
            <person name="Du L."/>
            <person name="Sun Y."/>
            <person name="Zhan W."/>
            <person name="Jiang J."/>
            <person name="Wang Q."/>
            <person name="Zhang B."/>
            <person name="Ji P."/>
            <person name="Sakyi L.B."/>
            <person name="Cui X."/>
            <person name="Yuan T."/>
            <person name="Jiang B."/>
            <person name="Yang W."/>
            <person name="Lam T.T.-Y."/>
            <person name="Chang Q."/>
            <person name="Ding S."/>
            <person name="Wang X."/>
            <person name="Zhu J."/>
            <person name="Ruan X."/>
            <person name="Zhao L."/>
            <person name="Wei J."/>
            <person name="Que T."/>
            <person name="Du C."/>
            <person name="Cheng J."/>
            <person name="Dai P."/>
            <person name="Han X."/>
            <person name="Huang E."/>
            <person name="Gao Y."/>
            <person name="Liu J."/>
            <person name="Shao H."/>
            <person name="Ye R."/>
            <person name="Li L."/>
            <person name="Wei W."/>
            <person name="Wang X."/>
            <person name="Wang C."/>
            <person name="Yang T."/>
            <person name="Huo Q."/>
            <person name="Li W."/>
            <person name="Guo W."/>
            <person name="Chen H."/>
            <person name="Zhou L."/>
            <person name="Ni X."/>
            <person name="Tian J."/>
            <person name="Zhou Y."/>
            <person name="Sheng Y."/>
            <person name="Liu T."/>
            <person name="Pan Y."/>
            <person name="Xia L."/>
            <person name="Li J."/>
            <person name="Zhao F."/>
            <person name="Cao W."/>
        </authorList>
    </citation>
    <scope>NUCLEOTIDE SEQUENCE</scope>
    <source>
        <strain evidence="1">Hyas-2018</strain>
    </source>
</reference>
<dbReference type="EMBL" id="CM023481">
    <property type="protein sequence ID" value="KAH6948440.1"/>
    <property type="molecule type" value="Genomic_DNA"/>
</dbReference>